<sequence length="230" mass="26120">MKITNLLFMSVLLLGCGQENEIAPIPSGPQKNQTLEEFVEVKVPIDESIKVGNYISYEEPKILQISGDKKCSYFIKTRIDITVVDVPNDSIEIMLTKSERANNRNNRKCPPHYGVSESLLKKYSLNKLISTYQQRALEASDANIFCEHLSGCKSALLKSSRAGNYKGINATYNVIEFKMNSGEEFIRSSWVAEDNLFLNNFSFNLKKLGGRRIVDFRRALDFSMSNARRK</sequence>
<gene>
    <name evidence="1" type="ordered locus">BMS_1198</name>
</gene>
<dbReference type="Proteomes" id="UP000008963">
    <property type="component" value="Chromosome"/>
</dbReference>
<dbReference type="STRING" id="862908.BMS_1198"/>
<proteinExistence type="predicted"/>
<dbReference type="EMBL" id="FQ312005">
    <property type="protein sequence ID" value="CBW26075.1"/>
    <property type="molecule type" value="Genomic_DNA"/>
</dbReference>
<organism evidence="1 2">
    <name type="scientific">Halobacteriovorax marinus (strain ATCC BAA-682 / DSM 15412 / SJ)</name>
    <name type="common">Bacteriovorax marinus</name>
    <dbReference type="NCBI Taxonomy" id="862908"/>
    <lineage>
        <taxon>Bacteria</taxon>
        <taxon>Pseudomonadati</taxon>
        <taxon>Bdellovibrionota</taxon>
        <taxon>Bacteriovoracia</taxon>
        <taxon>Bacteriovoracales</taxon>
        <taxon>Halobacteriovoraceae</taxon>
        <taxon>Halobacteriovorax</taxon>
    </lineage>
</organism>
<dbReference type="OrthoDB" id="9993055at2"/>
<accession>E1WYX8</accession>
<evidence type="ECO:0000313" key="2">
    <source>
        <dbReference type="Proteomes" id="UP000008963"/>
    </source>
</evidence>
<dbReference type="KEGG" id="bmx:BMS_1198"/>
<dbReference type="HOGENOM" id="CLU_1203471_0_0_7"/>
<keyword evidence="1" id="KW-0449">Lipoprotein</keyword>
<dbReference type="PROSITE" id="PS51257">
    <property type="entry name" value="PROKAR_LIPOPROTEIN"/>
    <property type="match status" value="1"/>
</dbReference>
<protein>
    <submittedName>
        <fullName evidence="1">Lipoprotein</fullName>
    </submittedName>
</protein>
<dbReference type="PATRIC" id="fig|862908.3.peg.1140"/>
<dbReference type="AlphaFoldDB" id="E1WYX8"/>
<name>E1WYX8_HALMS</name>
<dbReference type="RefSeq" id="WP_014243859.1">
    <property type="nucleotide sequence ID" value="NC_016620.1"/>
</dbReference>
<keyword evidence="2" id="KW-1185">Reference proteome</keyword>
<reference evidence="2" key="1">
    <citation type="journal article" date="2013" name="ISME J.">
        <title>A small predatory core genome in the divergent marine Bacteriovorax marinus SJ and the terrestrial Bdellovibrio bacteriovorus.</title>
        <authorList>
            <person name="Crossman L.C."/>
            <person name="Chen H."/>
            <person name="Cerdeno-Tarraga A.M."/>
            <person name="Brooks K."/>
            <person name="Quail M.A."/>
            <person name="Pineiro S.A."/>
            <person name="Hobley L."/>
            <person name="Sockett R.E."/>
            <person name="Bentley S.D."/>
            <person name="Parkhill J."/>
            <person name="Williams H.N."/>
            <person name="Stine O.C."/>
        </authorList>
    </citation>
    <scope>NUCLEOTIDE SEQUENCE [LARGE SCALE GENOMIC DNA]</scope>
    <source>
        <strain evidence="2">ATCC BAA-682 / DSM 15412 / SJ</strain>
    </source>
</reference>
<evidence type="ECO:0000313" key="1">
    <source>
        <dbReference type="EMBL" id="CBW26075.1"/>
    </source>
</evidence>